<keyword evidence="2" id="KW-1185">Reference proteome</keyword>
<dbReference type="STRING" id="1122206.SAMN02745753_00410"/>
<dbReference type="AlphaFoldDB" id="A0A1M4TYH2"/>
<gene>
    <name evidence="1" type="ORF">SAMN02745753_00410</name>
</gene>
<accession>A0A1M4TYH2</accession>
<dbReference type="Proteomes" id="UP000184517">
    <property type="component" value="Unassembled WGS sequence"/>
</dbReference>
<dbReference type="InterPro" id="IPR021363">
    <property type="entry name" value="DUF2835"/>
</dbReference>
<evidence type="ECO:0000313" key="1">
    <source>
        <dbReference type="EMBL" id="SHE49525.1"/>
    </source>
</evidence>
<proteinExistence type="predicted"/>
<name>A0A1M4TYH2_9GAMM</name>
<dbReference type="RefSeq" id="WP_072838040.1">
    <property type="nucleotide sequence ID" value="NZ_FQVF01000002.1"/>
</dbReference>
<sequence>MAKIVLNVALPAFKYEAMYAGAAKNLVASSLDGRKVQLPLSAFQRFVTHQGIYGFFEVEFDDMNKLVAVTKVKAF</sequence>
<organism evidence="1 2">
    <name type="scientific">Marinomonas polaris DSM 16579</name>
    <dbReference type="NCBI Taxonomy" id="1122206"/>
    <lineage>
        <taxon>Bacteria</taxon>
        <taxon>Pseudomonadati</taxon>
        <taxon>Pseudomonadota</taxon>
        <taxon>Gammaproteobacteria</taxon>
        <taxon>Oceanospirillales</taxon>
        <taxon>Oceanospirillaceae</taxon>
        <taxon>Marinomonas</taxon>
    </lineage>
</organism>
<protein>
    <recommendedName>
        <fullName evidence="3">Topoisomerase II</fullName>
    </recommendedName>
</protein>
<evidence type="ECO:0000313" key="2">
    <source>
        <dbReference type="Proteomes" id="UP000184517"/>
    </source>
</evidence>
<dbReference type="Pfam" id="PF11197">
    <property type="entry name" value="DUF2835"/>
    <property type="match status" value="1"/>
</dbReference>
<evidence type="ECO:0008006" key="3">
    <source>
        <dbReference type="Google" id="ProtNLM"/>
    </source>
</evidence>
<dbReference type="EMBL" id="FQVF01000002">
    <property type="protein sequence ID" value="SHE49525.1"/>
    <property type="molecule type" value="Genomic_DNA"/>
</dbReference>
<reference evidence="2" key="1">
    <citation type="submission" date="2016-11" db="EMBL/GenBank/DDBJ databases">
        <authorList>
            <person name="Varghese N."/>
            <person name="Submissions S."/>
        </authorList>
    </citation>
    <scope>NUCLEOTIDE SEQUENCE [LARGE SCALE GENOMIC DNA]</scope>
    <source>
        <strain evidence="2">DSM 16579</strain>
    </source>
</reference>
<dbReference type="OrthoDB" id="5600793at2"/>